<dbReference type="InterPro" id="IPR044152">
    <property type="entry name" value="YqjM-like"/>
</dbReference>
<comment type="cofactor">
    <cofactor evidence="1">
        <name>FMN</name>
        <dbReference type="ChEBI" id="CHEBI:58210"/>
    </cofactor>
</comment>
<organism evidence="7 8">
    <name type="scientific">Stackebrandtia endophytica</name>
    <dbReference type="NCBI Taxonomy" id="1496996"/>
    <lineage>
        <taxon>Bacteria</taxon>
        <taxon>Bacillati</taxon>
        <taxon>Actinomycetota</taxon>
        <taxon>Actinomycetes</taxon>
        <taxon>Glycomycetales</taxon>
        <taxon>Glycomycetaceae</taxon>
        <taxon>Stackebrandtia</taxon>
    </lineage>
</organism>
<dbReference type="Gene3D" id="3.20.20.70">
    <property type="entry name" value="Aldolase class I"/>
    <property type="match status" value="1"/>
</dbReference>
<dbReference type="PANTHER" id="PTHR43303">
    <property type="entry name" value="NADPH DEHYDROGENASE C23G7.10C-RELATED"/>
    <property type="match status" value="1"/>
</dbReference>
<dbReference type="Pfam" id="PF00724">
    <property type="entry name" value="Oxidored_FMN"/>
    <property type="match status" value="1"/>
</dbReference>
<gene>
    <name evidence="7" type="ORF">FB566_4600</name>
</gene>
<keyword evidence="4" id="KW-0521">NADP</keyword>
<dbReference type="SUPFAM" id="SSF51395">
    <property type="entry name" value="FMN-linked oxidoreductases"/>
    <property type="match status" value="1"/>
</dbReference>
<name>A0A543B2E7_9ACTN</name>
<keyword evidence="5" id="KW-0560">Oxidoreductase</keyword>
<dbReference type="OrthoDB" id="3169239at2"/>
<dbReference type="GO" id="GO:0010181">
    <property type="term" value="F:FMN binding"/>
    <property type="evidence" value="ECO:0007669"/>
    <property type="project" value="InterPro"/>
</dbReference>
<protein>
    <submittedName>
        <fullName evidence="7">2,4-dienoyl-CoA reductase-like NADH-dependent reductase (Old Yellow Enzyme family)</fullName>
    </submittedName>
</protein>
<evidence type="ECO:0000256" key="3">
    <source>
        <dbReference type="ARBA" id="ARBA00022643"/>
    </source>
</evidence>
<dbReference type="RefSeq" id="WP_142043981.1">
    <property type="nucleotide sequence ID" value="NZ_JBHTGS010000002.1"/>
</dbReference>
<dbReference type="EMBL" id="VFOW01000001">
    <property type="protein sequence ID" value="TQL79001.1"/>
    <property type="molecule type" value="Genomic_DNA"/>
</dbReference>
<dbReference type="GO" id="GO:0050661">
    <property type="term" value="F:NADP binding"/>
    <property type="evidence" value="ECO:0007669"/>
    <property type="project" value="InterPro"/>
</dbReference>
<dbReference type="AlphaFoldDB" id="A0A543B2E7"/>
<dbReference type="PANTHER" id="PTHR43303:SF4">
    <property type="entry name" value="NADPH DEHYDROGENASE C23G7.10C-RELATED"/>
    <property type="match status" value="1"/>
</dbReference>
<comment type="caution">
    <text evidence="7">The sequence shown here is derived from an EMBL/GenBank/DDBJ whole genome shotgun (WGS) entry which is preliminary data.</text>
</comment>
<evidence type="ECO:0000256" key="4">
    <source>
        <dbReference type="ARBA" id="ARBA00022857"/>
    </source>
</evidence>
<evidence type="ECO:0000313" key="8">
    <source>
        <dbReference type="Proteomes" id="UP000317043"/>
    </source>
</evidence>
<feature type="domain" description="NADH:flavin oxidoreductase/NADH oxidase N-terminal" evidence="6">
    <location>
        <begin position="4"/>
        <end position="351"/>
    </location>
</feature>
<dbReference type="InterPro" id="IPR001155">
    <property type="entry name" value="OxRdtase_FMN_N"/>
</dbReference>
<keyword evidence="3" id="KW-0288">FMN</keyword>
<sequence length="367" mass="39701">MSTLFTPITLRTLTIRNRIWMAPMCQYSAADSGVDIGAPTDWHLQHLGSRAVGGAGMVMTEATAVSPEGRISPADLGIWNQRQQDAHARITAFVAEHGAVPAIQLAHAGRKAATSEPWRGDIPLGREDGGWTTVGPSALPYTDSFPAPHELTVDEIGAVVDDFAAAASRALAAGYQVVEIHGAHGYLINNFLSPHSNRRTDRYGGSFENRTRLAIEIVDAVRRVWPEDLPVFFRISATEWVEENADDSRDGWTGDDTVRLAKELVVHGVDLLDVSSGGNVPGVQMTTGPGYQVPYAARVKRETDLPVGAVGLITRPRQAEDIVAGGEADAVFLGRELLRDPYWPLNAARELGAEITWPNQYLRAAPA</sequence>
<evidence type="ECO:0000256" key="1">
    <source>
        <dbReference type="ARBA" id="ARBA00001917"/>
    </source>
</evidence>
<accession>A0A543B2E7</accession>
<evidence type="ECO:0000313" key="7">
    <source>
        <dbReference type="EMBL" id="TQL79001.1"/>
    </source>
</evidence>
<evidence type="ECO:0000256" key="2">
    <source>
        <dbReference type="ARBA" id="ARBA00022630"/>
    </source>
</evidence>
<reference evidence="7 8" key="1">
    <citation type="submission" date="2019-06" db="EMBL/GenBank/DDBJ databases">
        <title>Sequencing the genomes of 1000 actinobacteria strains.</title>
        <authorList>
            <person name="Klenk H.-P."/>
        </authorList>
    </citation>
    <scope>NUCLEOTIDE SEQUENCE [LARGE SCALE GENOMIC DNA]</scope>
    <source>
        <strain evidence="7 8">DSM 45928</strain>
    </source>
</reference>
<evidence type="ECO:0000259" key="6">
    <source>
        <dbReference type="Pfam" id="PF00724"/>
    </source>
</evidence>
<keyword evidence="2" id="KW-0285">Flavoprotein</keyword>
<dbReference type="InParanoid" id="A0A543B2E7"/>
<dbReference type="Proteomes" id="UP000317043">
    <property type="component" value="Unassembled WGS sequence"/>
</dbReference>
<dbReference type="CDD" id="cd02932">
    <property type="entry name" value="OYE_YqiM_FMN"/>
    <property type="match status" value="1"/>
</dbReference>
<evidence type="ECO:0000256" key="5">
    <source>
        <dbReference type="ARBA" id="ARBA00023002"/>
    </source>
</evidence>
<dbReference type="InterPro" id="IPR013785">
    <property type="entry name" value="Aldolase_TIM"/>
</dbReference>
<proteinExistence type="predicted"/>
<dbReference type="GO" id="GO:0003959">
    <property type="term" value="F:NADPH dehydrogenase activity"/>
    <property type="evidence" value="ECO:0007669"/>
    <property type="project" value="InterPro"/>
</dbReference>
<keyword evidence="8" id="KW-1185">Reference proteome</keyword>